<evidence type="ECO:0000313" key="2">
    <source>
        <dbReference type="EMBL" id="MPM63954.1"/>
    </source>
</evidence>
<keyword evidence="1" id="KW-1133">Transmembrane helix</keyword>
<proteinExistence type="predicted"/>
<evidence type="ECO:0000256" key="1">
    <source>
        <dbReference type="SAM" id="Phobius"/>
    </source>
</evidence>
<feature type="transmembrane region" description="Helical" evidence="1">
    <location>
        <begin position="20"/>
        <end position="36"/>
    </location>
</feature>
<protein>
    <submittedName>
        <fullName evidence="2">Uncharacterized protein</fullName>
    </submittedName>
</protein>
<dbReference type="EMBL" id="VSSQ01019696">
    <property type="protein sequence ID" value="MPM63954.1"/>
    <property type="molecule type" value="Genomic_DNA"/>
</dbReference>
<reference evidence="2" key="1">
    <citation type="submission" date="2019-08" db="EMBL/GenBank/DDBJ databases">
        <authorList>
            <person name="Kucharzyk K."/>
            <person name="Murdoch R.W."/>
            <person name="Higgins S."/>
            <person name="Loffler F."/>
        </authorList>
    </citation>
    <scope>NUCLEOTIDE SEQUENCE</scope>
</reference>
<gene>
    <name evidence="2" type="ORF">SDC9_110839</name>
</gene>
<keyword evidence="1" id="KW-0472">Membrane</keyword>
<name>A0A645BQ58_9ZZZZ</name>
<accession>A0A645BQ58</accession>
<dbReference type="AlphaFoldDB" id="A0A645BQ58"/>
<comment type="caution">
    <text evidence="2">The sequence shown here is derived from an EMBL/GenBank/DDBJ whole genome shotgun (WGS) entry which is preliminary data.</text>
</comment>
<keyword evidence="1" id="KW-0812">Transmembrane</keyword>
<organism evidence="2">
    <name type="scientific">bioreactor metagenome</name>
    <dbReference type="NCBI Taxonomy" id="1076179"/>
    <lineage>
        <taxon>unclassified sequences</taxon>
        <taxon>metagenomes</taxon>
        <taxon>ecological metagenomes</taxon>
    </lineage>
</organism>
<feature type="transmembrane region" description="Helical" evidence="1">
    <location>
        <begin position="42"/>
        <end position="62"/>
    </location>
</feature>
<sequence length="98" mass="11245">MKKMDEMERNINLNAIKWSWFFTVIALFAWSIFEYMRTRQASVASCLLGMQLVIYFAAGQALKSRVGDERGLKYIVACLVFAALLLAFGALAYFFQQQ</sequence>
<feature type="transmembrane region" description="Helical" evidence="1">
    <location>
        <begin position="74"/>
        <end position="95"/>
    </location>
</feature>